<gene>
    <name evidence="1" type="ORF">HRI96_10625</name>
</gene>
<dbReference type="EMBL" id="CP054257">
    <property type="protein sequence ID" value="QTQ12611.1"/>
    <property type="molecule type" value="Genomic_DNA"/>
</dbReference>
<dbReference type="RefSeq" id="WP_210117322.1">
    <property type="nucleotide sequence ID" value="NZ_CP054257.1"/>
</dbReference>
<evidence type="ECO:0000313" key="2">
    <source>
        <dbReference type="Proteomes" id="UP000671995"/>
    </source>
</evidence>
<organism evidence="1 2">
    <name type="scientific">Treponema parvum</name>
    <dbReference type="NCBI Taxonomy" id="138851"/>
    <lineage>
        <taxon>Bacteria</taxon>
        <taxon>Pseudomonadati</taxon>
        <taxon>Spirochaetota</taxon>
        <taxon>Spirochaetia</taxon>
        <taxon>Spirochaetales</taxon>
        <taxon>Treponemataceae</taxon>
        <taxon>Treponema</taxon>
    </lineage>
</organism>
<reference evidence="1" key="1">
    <citation type="submission" date="2020-05" db="EMBL/GenBank/DDBJ databases">
        <authorList>
            <person name="Zeng H."/>
            <person name="Chan Y.K."/>
            <person name="Watt R.M."/>
        </authorList>
    </citation>
    <scope>NUCLEOTIDE SEQUENCE</scope>
    <source>
        <strain evidence="1">ATCC 700773</strain>
    </source>
</reference>
<evidence type="ECO:0000313" key="1">
    <source>
        <dbReference type="EMBL" id="QTQ12611.1"/>
    </source>
</evidence>
<name>A0A975F115_9SPIR</name>
<dbReference type="Proteomes" id="UP000671995">
    <property type="component" value="Chromosome"/>
</dbReference>
<accession>A0A975F115</accession>
<reference evidence="1" key="2">
    <citation type="journal article" date="2021" name="Microbiol. Resour. Announc.">
        <title>Complete Genome Sequences of Three Human Oral Treponema parvum Isolates.</title>
        <authorList>
            <person name="Zeng H."/>
            <person name="Watt R.M."/>
        </authorList>
    </citation>
    <scope>NUCLEOTIDE SEQUENCE</scope>
    <source>
        <strain evidence="1">ATCC 700773</strain>
    </source>
</reference>
<dbReference type="AlphaFoldDB" id="A0A975F115"/>
<protein>
    <submittedName>
        <fullName evidence="1">Uncharacterized protein</fullName>
    </submittedName>
</protein>
<proteinExistence type="predicted"/>
<sequence length="51" mass="5706">MMKINLNQNYYLSADGQKAVAPAVIQSIKNDRAVILLTKLCRFVRPALDSI</sequence>